<dbReference type="Pfam" id="PF02518">
    <property type="entry name" value="HATPase_c"/>
    <property type="match status" value="1"/>
</dbReference>
<evidence type="ECO:0000256" key="4">
    <source>
        <dbReference type="ARBA" id="ARBA00022679"/>
    </source>
</evidence>
<evidence type="ECO:0000259" key="12">
    <source>
        <dbReference type="Pfam" id="PF07730"/>
    </source>
</evidence>
<keyword evidence="10" id="KW-0472">Membrane</keyword>
<reference evidence="13 14" key="1">
    <citation type="submission" date="2017-02" db="EMBL/GenBank/DDBJ databases">
        <title>Streptomyces pactum ACT12 Genome sequencing and assembly.</title>
        <authorList>
            <person name="Xue Q."/>
            <person name="Yan X."/>
            <person name="Jia L."/>
            <person name="Yan H."/>
        </authorList>
    </citation>
    <scope>NUCLEOTIDE SEQUENCE [LARGE SCALE GENOMIC DNA]</scope>
    <source>
        <strain evidence="13 14">ACT12</strain>
    </source>
</reference>
<keyword evidence="10" id="KW-1133">Transmembrane helix</keyword>
<dbReference type="GO" id="GO:0046983">
    <property type="term" value="F:protein dimerization activity"/>
    <property type="evidence" value="ECO:0007669"/>
    <property type="project" value="InterPro"/>
</dbReference>
<dbReference type="InterPro" id="IPR011712">
    <property type="entry name" value="Sig_transdc_His_kin_sub3_dim/P"/>
</dbReference>
<dbReference type="GO" id="GO:0016020">
    <property type="term" value="C:membrane"/>
    <property type="evidence" value="ECO:0007669"/>
    <property type="project" value="InterPro"/>
</dbReference>
<dbReference type="AlphaFoldDB" id="A0A1S6JJ86"/>
<organism evidence="13 14">
    <name type="scientific">Streptomyces pactum</name>
    <dbReference type="NCBI Taxonomy" id="68249"/>
    <lineage>
        <taxon>Bacteria</taxon>
        <taxon>Bacillati</taxon>
        <taxon>Actinomycetota</taxon>
        <taxon>Actinomycetes</taxon>
        <taxon>Kitasatosporales</taxon>
        <taxon>Streptomycetaceae</taxon>
        <taxon>Streptomyces</taxon>
    </lineage>
</organism>
<dbReference type="SUPFAM" id="SSF55874">
    <property type="entry name" value="ATPase domain of HSP90 chaperone/DNA topoisomerase II/histidine kinase"/>
    <property type="match status" value="1"/>
</dbReference>
<keyword evidence="10" id="KW-0812">Transmembrane</keyword>
<evidence type="ECO:0000313" key="14">
    <source>
        <dbReference type="Proteomes" id="UP000189443"/>
    </source>
</evidence>
<evidence type="ECO:0000256" key="10">
    <source>
        <dbReference type="SAM" id="Phobius"/>
    </source>
</evidence>
<dbReference type="InterPro" id="IPR036890">
    <property type="entry name" value="HATPase_C_sf"/>
</dbReference>
<keyword evidence="3" id="KW-0597">Phosphoprotein</keyword>
<evidence type="ECO:0000256" key="3">
    <source>
        <dbReference type="ARBA" id="ARBA00022553"/>
    </source>
</evidence>
<proteinExistence type="predicted"/>
<evidence type="ECO:0000313" key="13">
    <source>
        <dbReference type="EMBL" id="AQS71825.1"/>
    </source>
</evidence>
<dbReference type="PANTHER" id="PTHR24421:SF10">
    <property type="entry name" value="NITRATE_NITRITE SENSOR PROTEIN NARQ"/>
    <property type="match status" value="1"/>
</dbReference>
<dbReference type="Pfam" id="PF07730">
    <property type="entry name" value="HisKA_3"/>
    <property type="match status" value="1"/>
</dbReference>
<feature type="transmembrane region" description="Helical" evidence="10">
    <location>
        <begin position="84"/>
        <end position="109"/>
    </location>
</feature>
<dbReference type="GO" id="GO:0005524">
    <property type="term" value="F:ATP binding"/>
    <property type="evidence" value="ECO:0007669"/>
    <property type="project" value="UniProtKB-KW"/>
</dbReference>
<feature type="region of interest" description="Disordered" evidence="9">
    <location>
        <begin position="412"/>
        <end position="468"/>
    </location>
</feature>
<dbReference type="InterPro" id="IPR050482">
    <property type="entry name" value="Sensor_HK_TwoCompSys"/>
</dbReference>
<dbReference type="Gene3D" id="1.20.5.1930">
    <property type="match status" value="1"/>
</dbReference>
<evidence type="ECO:0000256" key="8">
    <source>
        <dbReference type="ARBA" id="ARBA00023012"/>
    </source>
</evidence>
<evidence type="ECO:0000256" key="5">
    <source>
        <dbReference type="ARBA" id="ARBA00022741"/>
    </source>
</evidence>
<evidence type="ECO:0000256" key="7">
    <source>
        <dbReference type="ARBA" id="ARBA00022840"/>
    </source>
</evidence>
<gene>
    <name evidence="13" type="ORF">B1H29_05090</name>
</gene>
<dbReference type="Proteomes" id="UP000189443">
    <property type="component" value="Chromosome"/>
</dbReference>
<dbReference type="CDD" id="cd16917">
    <property type="entry name" value="HATPase_UhpB-NarQ-NarX-like"/>
    <property type="match status" value="1"/>
</dbReference>
<feature type="domain" description="Histidine kinase/HSP90-like ATPase" evidence="11">
    <location>
        <begin position="321"/>
        <end position="410"/>
    </location>
</feature>
<feature type="region of interest" description="Disordered" evidence="9">
    <location>
        <begin position="289"/>
        <end position="319"/>
    </location>
</feature>
<dbReference type="KEGG" id="spac:B1H29_05090"/>
<keyword evidence="6 13" id="KW-0418">Kinase</keyword>
<dbReference type="Gene3D" id="3.30.565.10">
    <property type="entry name" value="Histidine kinase-like ATPase, C-terminal domain"/>
    <property type="match status" value="1"/>
</dbReference>
<evidence type="ECO:0000259" key="11">
    <source>
        <dbReference type="Pfam" id="PF02518"/>
    </source>
</evidence>
<evidence type="ECO:0000256" key="9">
    <source>
        <dbReference type="SAM" id="MobiDB-lite"/>
    </source>
</evidence>
<keyword evidence="5" id="KW-0547">Nucleotide-binding</keyword>
<accession>A0A1S6JJ86</accession>
<dbReference type="PANTHER" id="PTHR24421">
    <property type="entry name" value="NITRATE/NITRITE SENSOR PROTEIN NARX-RELATED"/>
    <property type="match status" value="1"/>
</dbReference>
<dbReference type="InterPro" id="IPR003594">
    <property type="entry name" value="HATPase_dom"/>
</dbReference>
<dbReference type="EMBL" id="CP019724">
    <property type="protein sequence ID" value="AQS71825.1"/>
    <property type="molecule type" value="Genomic_DNA"/>
</dbReference>
<keyword evidence="14" id="KW-1185">Reference proteome</keyword>
<dbReference type="GO" id="GO:0000155">
    <property type="term" value="F:phosphorelay sensor kinase activity"/>
    <property type="evidence" value="ECO:0007669"/>
    <property type="project" value="InterPro"/>
</dbReference>
<keyword evidence="7" id="KW-0067">ATP-binding</keyword>
<name>A0A1S6JJ86_9ACTN</name>
<evidence type="ECO:0000256" key="6">
    <source>
        <dbReference type="ARBA" id="ARBA00022777"/>
    </source>
</evidence>
<evidence type="ECO:0000256" key="2">
    <source>
        <dbReference type="ARBA" id="ARBA00012438"/>
    </source>
</evidence>
<keyword evidence="4" id="KW-0808">Transferase</keyword>
<feature type="domain" description="Signal transduction histidine kinase subgroup 3 dimerisation and phosphoacceptor" evidence="12">
    <location>
        <begin position="200"/>
        <end position="264"/>
    </location>
</feature>
<protein>
    <recommendedName>
        <fullName evidence="2">histidine kinase</fullName>
        <ecNumber evidence="2">2.7.13.3</ecNumber>
    </recommendedName>
</protein>
<sequence>MRTPRTPRTPRVQGAPRVERALRVLRADRPFSRLGDHGLLLALLLPSAFDTEVPATAPAVWLTACLAITAAVAVRRTAPLPSLLLAALLALFYPWFGASLWPAVAAAVLSWGAGRRLTRLWPAHAVFLGATAAGLLVVGALAEAKDGLSLLMIQFLSCVLPWWAGDWRRQRTALAHAGWQRAEQLEWRQRAVAEQARLKERARIAQEIHDSLGHELSVMALLAGGLELSKDLSEEHRDVLGQLRQRCSLATERLHEAIGLLREETAPALVPAHESVAQLVDRFERSAGPVDFHEEGAPPGAGAPSGRDTRRGEAAPSPSELAAYRVVQEALTNAAKHAPGAPVAVRVLHRPDETVVTIVNERPGGADRPSATGSGAGLIGLDERVRLAGGTLRTGPGPDGFEVHARLPHTPRVPQRTVDPATGVPGTGPVPGAASCTASGAAPFTASGAAPRTASGTAPPPERSASASALLRARTRLRRDARRAALLPALLGAGIVALLAGLYAATSTTTSVTSEDYARIRLGETRADLEPLLPARRIGRPPPVIPEPLVPPGATCEYYRASENLLDFGDTMYRLCFTDDVLVAKDTL</sequence>
<feature type="transmembrane region" description="Helical" evidence="10">
    <location>
        <begin position="121"/>
        <end position="142"/>
    </location>
</feature>
<feature type="transmembrane region" description="Helical" evidence="10">
    <location>
        <begin position="484"/>
        <end position="505"/>
    </location>
</feature>
<evidence type="ECO:0000256" key="1">
    <source>
        <dbReference type="ARBA" id="ARBA00000085"/>
    </source>
</evidence>
<keyword evidence="8" id="KW-0902">Two-component regulatory system</keyword>
<dbReference type="EC" id="2.7.13.3" evidence="2"/>
<comment type="catalytic activity">
    <reaction evidence="1">
        <text>ATP + protein L-histidine = ADP + protein N-phospho-L-histidine.</text>
        <dbReference type="EC" id="2.7.13.3"/>
    </reaction>
</comment>